<dbReference type="PANTHER" id="PTHR33050:SF7">
    <property type="entry name" value="RIBONUCLEASE H"/>
    <property type="match status" value="1"/>
</dbReference>
<dbReference type="PANTHER" id="PTHR33050">
    <property type="entry name" value="REVERSE TRANSCRIPTASE DOMAIN-CONTAINING PROTEIN"/>
    <property type="match status" value="1"/>
</dbReference>
<keyword evidence="3" id="KW-1185">Reference proteome</keyword>
<sequence length="109" mass="12590">MIPDLVSLGDHCAKVDMSDTYFPVNTCRKHRKYLSFVWNGEVFEFICMPFGLATAPYLYTKIMRVLAEHLRGQGVRLIPYLDDWAFFGRTKASLRRDIPLALQLFDNVG</sequence>
<dbReference type="Pfam" id="PF00078">
    <property type="entry name" value="RVT_1"/>
    <property type="match status" value="1"/>
</dbReference>
<evidence type="ECO:0000313" key="2">
    <source>
        <dbReference type="EMBL" id="RCN32438.1"/>
    </source>
</evidence>
<dbReference type="SUPFAM" id="SSF56672">
    <property type="entry name" value="DNA/RNA polymerases"/>
    <property type="match status" value="1"/>
</dbReference>
<accession>A0A368FLL8</accession>
<dbReference type="Gene3D" id="3.10.10.10">
    <property type="entry name" value="HIV Type 1 Reverse Transcriptase, subunit A, domain 1"/>
    <property type="match status" value="1"/>
</dbReference>
<dbReference type="InterPro" id="IPR000477">
    <property type="entry name" value="RT_dom"/>
</dbReference>
<dbReference type="STRING" id="29170.A0A368FLL8"/>
<dbReference type="AlphaFoldDB" id="A0A368FLL8"/>
<protein>
    <recommendedName>
        <fullName evidence="1">Reverse transcriptase domain-containing protein</fullName>
    </recommendedName>
</protein>
<dbReference type="Gene3D" id="3.30.70.270">
    <property type="match status" value="1"/>
</dbReference>
<proteinExistence type="predicted"/>
<reference evidence="2 3" key="1">
    <citation type="submission" date="2014-10" db="EMBL/GenBank/DDBJ databases">
        <title>Draft genome of the hookworm Ancylostoma caninum.</title>
        <authorList>
            <person name="Mitreva M."/>
        </authorList>
    </citation>
    <scope>NUCLEOTIDE SEQUENCE [LARGE SCALE GENOMIC DNA]</scope>
    <source>
        <strain evidence="2 3">Baltimore</strain>
    </source>
</reference>
<evidence type="ECO:0000313" key="3">
    <source>
        <dbReference type="Proteomes" id="UP000252519"/>
    </source>
</evidence>
<dbReference type="Proteomes" id="UP000252519">
    <property type="component" value="Unassembled WGS sequence"/>
</dbReference>
<organism evidence="2 3">
    <name type="scientific">Ancylostoma caninum</name>
    <name type="common">Dog hookworm</name>
    <dbReference type="NCBI Taxonomy" id="29170"/>
    <lineage>
        <taxon>Eukaryota</taxon>
        <taxon>Metazoa</taxon>
        <taxon>Ecdysozoa</taxon>
        <taxon>Nematoda</taxon>
        <taxon>Chromadorea</taxon>
        <taxon>Rhabditida</taxon>
        <taxon>Rhabditina</taxon>
        <taxon>Rhabditomorpha</taxon>
        <taxon>Strongyloidea</taxon>
        <taxon>Ancylostomatidae</taxon>
        <taxon>Ancylostomatinae</taxon>
        <taxon>Ancylostoma</taxon>
    </lineage>
</organism>
<name>A0A368FLL8_ANCCA</name>
<dbReference type="EMBL" id="JOJR01001092">
    <property type="protein sequence ID" value="RCN32438.1"/>
    <property type="molecule type" value="Genomic_DNA"/>
</dbReference>
<evidence type="ECO:0000259" key="1">
    <source>
        <dbReference type="PROSITE" id="PS50878"/>
    </source>
</evidence>
<dbReference type="InterPro" id="IPR043128">
    <property type="entry name" value="Rev_trsase/Diguanyl_cyclase"/>
</dbReference>
<feature type="domain" description="Reverse transcriptase" evidence="1">
    <location>
        <begin position="1"/>
        <end position="109"/>
    </location>
</feature>
<gene>
    <name evidence="2" type="ORF">ANCCAN_21757</name>
</gene>
<dbReference type="OrthoDB" id="5829234at2759"/>
<dbReference type="InterPro" id="IPR052055">
    <property type="entry name" value="Hepadnavirus_pol/RT"/>
</dbReference>
<dbReference type="InterPro" id="IPR043502">
    <property type="entry name" value="DNA/RNA_pol_sf"/>
</dbReference>
<comment type="caution">
    <text evidence="2">The sequence shown here is derived from an EMBL/GenBank/DDBJ whole genome shotgun (WGS) entry which is preliminary data.</text>
</comment>
<dbReference type="PROSITE" id="PS50878">
    <property type="entry name" value="RT_POL"/>
    <property type="match status" value="1"/>
</dbReference>